<feature type="compositionally biased region" description="Low complexity" evidence="1">
    <location>
        <begin position="158"/>
        <end position="197"/>
    </location>
</feature>
<dbReference type="EMBL" id="JADGJH010000103">
    <property type="protein sequence ID" value="KAJ3137936.1"/>
    <property type="molecule type" value="Genomic_DNA"/>
</dbReference>
<evidence type="ECO:0000256" key="1">
    <source>
        <dbReference type="SAM" id="MobiDB-lite"/>
    </source>
</evidence>
<feature type="compositionally biased region" description="Low complexity" evidence="1">
    <location>
        <begin position="37"/>
        <end position="51"/>
    </location>
</feature>
<feature type="region of interest" description="Disordered" evidence="1">
    <location>
        <begin position="1"/>
        <end position="52"/>
    </location>
</feature>
<dbReference type="Proteomes" id="UP001211907">
    <property type="component" value="Unassembled WGS sequence"/>
</dbReference>
<keyword evidence="3" id="KW-1185">Reference proteome</keyword>
<evidence type="ECO:0000313" key="3">
    <source>
        <dbReference type="Proteomes" id="UP001211907"/>
    </source>
</evidence>
<comment type="caution">
    <text evidence="2">The sequence shown here is derived from an EMBL/GenBank/DDBJ whole genome shotgun (WGS) entry which is preliminary data.</text>
</comment>
<organism evidence="2 3">
    <name type="scientific">Physocladia obscura</name>
    <dbReference type="NCBI Taxonomy" id="109957"/>
    <lineage>
        <taxon>Eukaryota</taxon>
        <taxon>Fungi</taxon>
        <taxon>Fungi incertae sedis</taxon>
        <taxon>Chytridiomycota</taxon>
        <taxon>Chytridiomycota incertae sedis</taxon>
        <taxon>Chytridiomycetes</taxon>
        <taxon>Chytridiales</taxon>
        <taxon>Chytriomycetaceae</taxon>
        <taxon>Physocladia</taxon>
    </lineage>
</organism>
<sequence>MRILSYGNIISSDEEAKDDNDLDNDDDNDIEMDGGNDSDAAQNISANNNNNPTEKLANNLEINNAADESLLLDDDIYSVYSNNSHLLQLTPARSSVLSNELSSWDSAAPHHFPSLDSTPYSSIHNRSPFDQLSLPQFDHAFSNQNPTPQESPRIMHTPSQQNGQQQQHQSQPQLLQPQPQSPQQQLQQPSQSQPPQQNSFYQTPPPRLASSRLHELQQQQQQLQEQEQQQQQQQQRQHAGPVQLLVSISTSGLLATSAATQTPVLALRALCFSAPMLSQLRATRGQAAVTQL</sequence>
<dbReference type="AlphaFoldDB" id="A0AAD5T8V9"/>
<protein>
    <submittedName>
        <fullName evidence="2">Uncharacterized protein</fullName>
    </submittedName>
</protein>
<feature type="region of interest" description="Disordered" evidence="1">
    <location>
        <begin position="138"/>
        <end position="236"/>
    </location>
</feature>
<feature type="compositionally biased region" description="Polar residues" evidence="1">
    <location>
        <begin position="141"/>
        <end position="150"/>
    </location>
</feature>
<name>A0AAD5T8V9_9FUNG</name>
<accession>A0AAD5T8V9</accession>
<feature type="non-terminal residue" evidence="2">
    <location>
        <position position="292"/>
    </location>
</feature>
<proteinExistence type="predicted"/>
<reference evidence="2" key="1">
    <citation type="submission" date="2020-05" db="EMBL/GenBank/DDBJ databases">
        <title>Phylogenomic resolution of chytrid fungi.</title>
        <authorList>
            <person name="Stajich J.E."/>
            <person name="Amses K."/>
            <person name="Simmons R."/>
            <person name="Seto K."/>
            <person name="Myers J."/>
            <person name="Bonds A."/>
            <person name="Quandt C.A."/>
            <person name="Barry K."/>
            <person name="Liu P."/>
            <person name="Grigoriev I."/>
            <person name="Longcore J.E."/>
            <person name="James T.Y."/>
        </authorList>
    </citation>
    <scope>NUCLEOTIDE SEQUENCE</scope>
    <source>
        <strain evidence="2">JEL0513</strain>
    </source>
</reference>
<gene>
    <name evidence="2" type="ORF">HK100_000176</name>
</gene>
<evidence type="ECO:0000313" key="2">
    <source>
        <dbReference type="EMBL" id="KAJ3137936.1"/>
    </source>
</evidence>
<feature type="compositionally biased region" description="Acidic residues" evidence="1">
    <location>
        <begin position="12"/>
        <end position="36"/>
    </location>
</feature>
<feature type="compositionally biased region" description="Low complexity" evidence="1">
    <location>
        <begin position="216"/>
        <end position="235"/>
    </location>
</feature>